<dbReference type="EMBL" id="CP159258">
    <property type="protein sequence ID" value="XCG74897.1"/>
    <property type="molecule type" value="Genomic_DNA"/>
</dbReference>
<dbReference type="RefSeq" id="WP_339555562.1">
    <property type="nucleotide sequence ID" value="NZ_CP159258.1"/>
</dbReference>
<gene>
    <name evidence="1" type="ORF">ABVN21_02075</name>
</gene>
<reference evidence="1" key="1">
    <citation type="submission" date="2024-06" db="EMBL/GenBank/DDBJ databases">
        <title>The Caenorhabditis elegans bacterial microbiome influences microsporidia infection through nutrient limitation and inhibiting parasite invasion.</title>
        <authorList>
            <person name="Tamim El Jarkass H."/>
            <person name="Castelblanco S."/>
            <person name="Kaur M."/>
            <person name="Wan Y.C."/>
            <person name="Ellis A.E."/>
            <person name="Sheldon R.D."/>
            <person name="Lien E.C."/>
            <person name="Burton N.O."/>
            <person name="Wright G.D."/>
            <person name="Reinke A.W."/>
        </authorList>
    </citation>
    <scope>NUCLEOTIDE SEQUENCE</scope>
    <source>
        <strain evidence="1">MYb327</strain>
    </source>
</reference>
<sequence length="116" mass="12835">MKYVLGLLSLALLTGCTTPTMDEMRQEEPRQVLHSKKTDKVIADCVQHAWQDMPVFEGESGATQEPGSNGGYTVATVGEAYFVDIQADTEGSVVKYYAMTYRWISRKHLAALQGCL</sequence>
<organism evidence="1">
    <name type="scientific">Pseudomonas sp. MYb327</name>
    <dbReference type="NCBI Taxonomy" id="2745230"/>
    <lineage>
        <taxon>Bacteria</taxon>
        <taxon>Pseudomonadati</taxon>
        <taxon>Pseudomonadota</taxon>
        <taxon>Gammaproteobacteria</taxon>
        <taxon>Pseudomonadales</taxon>
        <taxon>Pseudomonadaceae</taxon>
        <taxon>Pseudomonas</taxon>
    </lineage>
</organism>
<proteinExistence type="predicted"/>
<dbReference type="AlphaFoldDB" id="A0AAU8E374"/>
<name>A0AAU8E374_9PSED</name>
<evidence type="ECO:0000313" key="1">
    <source>
        <dbReference type="EMBL" id="XCG74897.1"/>
    </source>
</evidence>
<accession>A0AAU8E374</accession>
<evidence type="ECO:0008006" key="2">
    <source>
        <dbReference type="Google" id="ProtNLM"/>
    </source>
</evidence>
<protein>
    <recommendedName>
        <fullName evidence="2">Lipoprotein</fullName>
    </recommendedName>
</protein>
<dbReference type="PROSITE" id="PS51257">
    <property type="entry name" value="PROKAR_LIPOPROTEIN"/>
    <property type="match status" value="1"/>
</dbReference>